<evidence type="ECO:0000256" key="1">
    <source>
        <dbReference type="SAM" id="Phobius"/>
    </source>
</evidence>
<dbReference type="VEuPathDB" id="FungiDB:NEUTE1DRAFT_112074"/>
<dbReference type="OrthoDB" id="10615264at2759"/>
<dbReference type="KEGG" id="nte:NEUTE1DRAFT112074"/>
<keyword evidence="1" id="KW-1133">Transmembrane helix</keyword>
<protein>
    <submittedName>
        <fullName evidence="2">Uncharacterized protein</fullName>
    </submittedName>
</protein>
<sequence>MMPKERSTVNGGRTKGTGQMHGAMTLLVACIACNTVVGKIALFMYPPGLLKRTSKFHRGVGPPTKSYPYYAPTFLDLARLAPPKLSNYFIHLTKAIVDSI</sequence>
<gene>
    <name evidence="2" type="ORF">NEUTE1DRAFT_112074</name>
</gene>
<dbReference type="AlphaFoldDB" id="F8MU81"/>
<dbReference type="PROSITE" id="PS51257">
    <property type="entry name" value="PROKAR_LIPOPROTEIN"/>
    <property type="match status" value="1"/>
</dbReference>
<evidence type="ECO:0000313" key="3">
    <source>
        <dbReference type="Proteomes" id="UP000008065"/>
    </source>
</evidence>
<accession>F8MU81</accession>
<evidence type="ECO:0000313" key="2">
    <source>
        <dbReference type="EMBL" id="EGO55563.1"/>
    </source>
</evidence>
<reference evidence="3" key="1">
    <citation type="journal article" date="2011" name="Genetics">
        <title>Massive changes in genome architecture accompany the transition to self-fertility in the filamentous fungus Neurospora tetrasperma.</title>
        <authorList>
            <person name="Ellison C.E."/>
            <person name="Stajich J.E."/>
            <person name="Jacobson D.J."/>
            <person name="Natvig D.O."/>
            <person name="Lapidus A."/>
            <person name="Foster B."/>
            <person name="Aerts A."/>
            <person name="Riley R."/>
            <person name="Lindquist E.A."/>
            <person name="Grigoriev I.V."/>
            <person name="Taylor J.W."/>
        </authorList>
    </citation>
    <scope>NUCLEOTIDE SEQUENCE [LARGE SCALE GENOMIC DNA]</scope>
    <source>
        <strain evidence="3">FGSC 2508 / P0657</strain>
    </source>
</reference>
<dbReference type="Proteomes" id="UP000008065">
    <property type="component" value="Unassembled WGS sequence"/>
</dbReference>
<proteinExistence type="predicted"/>
<dbReference type="EMBL" id="GL891306">
    <property type="protein sequence ID" value="EGO55563.1"/>
    <property type="molecule type" value="Genomic_DNA"/>
</dbReference>
<feature type="transmembrane region" description="Helical" evidence="1">
    <location>
        <begin position="20"/>
        <end position="45"/>
    </location>
</feature>
<name>F8MU81_NEUT8</name>
<keyword evidence="1" id="KW-0472">Membrane</keyword>
<organism evidence="2 3">
    <name type="scientific">Neurospora tetrasperma (strain FGSC 2508 / ATCC MYA-4615 / P0657)</name>
    <dbReference type="NCBI Taxonomy" id="510951"/>
    <lineage>
        <taxon>Eukaryota</taxon>
        <taxon>Fungi</taxon>
        <taxon>Dikarya</taxon>
        <taxon>Ascomycota</taxon>
        <taxon>Pezizomycotina</taxon>
        <taxon>Sordariomycetes</taxon>
        <taxon>Sordariomycetidae</taxon>
        <taxon>Sordariales</taxon>
        <taxon>Sordariaceae</taxon>
        <taxon>Neurospora</taxon>
    </lineage>
</organism>
<dbReference type="GeneID" id="20822605"/>
<keyword evidence="3" id="KW-1185">Reference proteome</keyword>
<dbReference type="RefSeq" id="XP_009853374.1">
    <property type="nucleotide sequence ID" value="XM_009855072.1"/>
</dbReference>
<keyword evidence="1" id="KW-0812">Transmembrane</keyword>
<dbReference type="HOGENOM" id="CLU_2469656_0_0_1"/>